<dbReference type="EMBL" id="SLVV01000011">
    <property type="protein sequence ID" value="TCN22206.1"/>
    <property type="molecule type" value="Genomic_DNA"/>
</dbReference>
<dbReference type="Proteomes" id="UP000295689">
    <property type="component" value="Unassembled WGS sequence"/>
</dbReference>
<organism evidence="1 2">
    <name type="scientific">Mesobacillus foraminis</name>
    <dbReference type="NCBI Taxonomy" id="279826"/>
    <lineage>
        <taxon>Bacteria</taxon>
        <taxon>Bacillati</taxon>
        <taxon>Bacillota</taxon>
        <taxon>Bacilli</taxon>
        <taxon>Bacillales</taxon>
        <taxon>Bacillaceae</taxon>
        <taxon>Mesobacillus</taxon>
    </lineage>
</organism>
<dbReference type="AlphaFoldDB" id="A0A4R2B6K5"/>
<comment type="caution">
    <text evidence="1">The sequence shown here is derived from an EMBL/GenBank/DDBJ whole genome shotgun (WGS) entry which is preliminary data.</text>
</comment>
<name>A0A4R2B6K5_9BACI</name>
<reference evidence="1 2" key="1">
    <citation type="journal article" date="2015" name="Stand. Genomic Sci.">
        <title>Genomic Encyclopedia of Bacterial and Archaeal Type Strains, Phase III: the genomes of soil and plant-associated and newly described type strains.</title>
        <authorList>
            <person name="Whitman W.B."/>
            <person name="Woyke T."/>
            <person name="Klenk H.P."/>
            <person name="Zhou Y."/>
            <person name="Lilburn T.G."/>
            <person name="Beck B.J."/>
            <person name="De Vos P."/>
            <person name="Vandamme P."/>
            <person name="Eisen J.A."/>
            <person name="Garrity G."/>
            <person name="Hugenholtz P."/>
            <person name="Kyrpides N.C."/>
        </authorList>
    </citation>
    <scope>NUCLEOTIDE SEQUENCE [LARGE SCALE GENOMIC DNA]</scope>
    <source>
        <strain evidence="1 2">CV53</strain>
    </source>
</reference>
<proteinExistence type="predicted"/>
<protein>
    <submittedName>
        <fullName evidence="1">Uncharacterized protein</fullName>
    </submittedName>
</protein>
<sequence length="42" mass="5013">MGKTGRSNQIYTEEFKKRQYTKKDTKVIKQCQKSWAFEAQPT</sequence>
<evidence type="ECO:0000313" key="2">
    <source>
        <dbReference type="Proteomes" id="UP000295689"/>
    </source>
</evidence>
<accession>A0A4R2B6K5</accession>
<keyword evidence="2" id="KW-1185">Reference proteome</keyword>
<evidence type="ECO:0000313" key="1">
    <source>
        <dbReference type="EMBL" id="TCN22206.1"/>
    </source>
</evidence>
<gene>
    <name evidence="1" type="ORF">EV146_11143</name>
</gene>
<dbReference type="RefSeq" id="WP_277873228.1">
    <property type="nucleotide sequence ID" value="NZ_SLVV01000011.1"/>
</dbReference>